<reference evidence="3 4" key="1">
    <citation type="submission" date="2024-09" db="EMBL/GenBank/DDBJ databases">
        <authorList>
            <person name="Sun Q."/>
            <person name="Mori K."/>
        </authorList>
    </citation>
    <scope>NUCLEOTIDE SEQUENCE [LARGE SCALE GENOMIC DNA]</scope>
    <source>
        <strain evidence="3 4">NCAIM B.02621</strain>
    </source>
</reference>
<dbReference type="Pfam" id="PF00248">
    <property type="entry name" value="Aldo_ket_red"/>
    <property type="match status" value="1"/>
</dbReference>
<sequence>MDSRENRSDRLDGDNPFGDMLLTERNWSIVEAVKAVAAEIGETPAKVALAWILGRPAVRTTLTGVSRVSQLRDNIAAIDLHLTADQLATLVAASAPPLPMLYGLFSDQMRQHVVFGGARVSAV</sequence>
<comment type="caution">
    <text evidence="3">The sequence shown here is derived from an EMBL/GenBank/DDBJ whole genome shotgun (WGS) entry which is preliminary data.</text>
</comment>
<dbReference type="InterPro" id="IPR023210">
    <property type="entry name" value="NADP_OxRdtase_dom"/>
</dbReference>
<organism evidence="3 4">
    <name type="scientific">Brevundimonas balnearis</name>
    <dbReference type="NCBI Taxonomy" id="1572858"/>
    <lineage>
        <taxon>Bacteria</taxon>
        <taxon>Pseudomonadati</taxon>
        <taxon>Pseudomonadota</taxon>
        <taxon>Alphaproteobacteria</taxon>
        <taxon>Caulobacterales</taxon>
        <taxon>Caulobacteraceae</taxon>
        <taxon>Brevundimonas</taxon>
    </lineage>
</organism>
<evidence type="ECO:0000256" key="1">
    <source>
        <dbReference type="ARBA" id="ARBA00023002"/>
    </source>
</evidence>
<dbReference type="PANTHER" id="PTHR43364:SF4">
    <property type="entry name" value="NAD(P)-LINKED OXIDOREDUCTASE SUPERFAMILY PROTEIN"/>
    <property type="match status" value="1"/>
</dbReference>
<evidence type="ECO:0000313" key="3">
    <source>
        <dbReference type="EMBL" id="MFC0634228.1"/>
    </source>
</evidence>
<gene>
    <name evidence="3" type="ORF">ACFFGE_10110</name>
</gene>
<protein>
    <submittedName>
        <fullName evidence="3">Aldo/keto reductase</fullName>
    </submittedName>
</protein>
<dbReference type="Proteomes" id="UP001589906">
    <property type="component" value="Unassembled WGS sequence"/>
</dbReference>
<keyword evidence="4" id="KW-1185">Reference proteome</keyword>
<accession>A0ABV6R3P8</accession>
<dbReference type="PANTHER" id="PTHR43364">
    <property type="entry name" value="NADH-SPECIFIC METHYLGLYOXAL REDUCTASE-RELATED"/>
    <property type="match status" value="1"/>
</dbReference>
<feature type="domain" description="NADP-dependent oxidoreductase" evidence="2">
    <location>
        <begin position="12"/>
        <end position="93"/>
    </location>
</feature>
<dbReference type="InterPro" id="IPR050523">
    <property type="entry name" value="AKR_Detox_Biosynth"/>
</dbReference>
<dbReference type="SUPFAM" id="SSF51430">
    <property type="entry name" value="NAD(P)-linked oxidoreductase"/>
    <property type="match status" value="1"/>
</dbReference>
<proteinExistence type="predicted"/>
<dbReference type="InterPro" id="IPR036812">
    <property type="entry name" value="NAD(P)_OxRdtase_dom_sf"/>
</dbReference>
<keyword evidence="1" id="KW-0560">Oxidoreductase</keyword>
<evidence type="ECO:0000259" key="2">
    <source>
        <dbReference type="Pfam" id="PF00248"/>
    </source>
</evidence>
<dbReference type="RefSeq" id="WP_376836724.1">
    <property type="nucleotide sequence ID" value="NZ_JBHLSW010000007.1"/>
</dbReference>
<dbReference type="EMBL" id="JBHLSW010000007">
    <property type="protein sequence ID" value="MFC0634228.1"/>
    <property type="molecule type" value="Genomic_DNA"/>
</dbReference>
<dbReference type="Gene3D" id="3.20.20.100">
    <property type="entry name" value="NADP-dependent oxidoreductase domain"/>
    <property type="match status" value="1"/>
</dbReference>
<evidence type="ECO:0000313" key="4">
    <source>
        <dbReference type="Proteomes" id="UP001589906"/>
    </source>
</evidence>
<name>A0ABV6R3P8_9CAUL</name>